<keyword evidence="4" id="KW-1185">Reference proteome</keyword>
<gene>
    <name evidence="3" type="ORF">GA0061103_3259</name>
</gene>
<dbReference type="PRINTS" id="PR00081">
    <property type="entry name" value="GDHRDH"/>
</dbReference>
<evidence type="ECO:0000256" key="1">
    <source>
        <dbReference type="ARBA" id="ARBA00006484"/>
    </source>
</evidence>
<dbReference type="PRINTS" id="PR00080">
    <property type="entry name" value="SDRFAMILY"/>
</dbReference>
<protein>
    <submittedName>
        <fullName evidence="3">3-oxoacyl-[acyl-carrier protein] reductase</fullName>
    </submittedName>
</protein>
<dbReference type="GO" id="GO:0016491">
    <property type="term" value="F:oxidoreductase activity"/>
    <property type="evidence" value="ECO:0007669"/>
    <property type="project" value="UniProtKB-KW"/>
</dbReference>
<dbReference type="EMBL" id="FMAG01000002">
    <property type="protein sequence ID" value="SCB22966.1"/>
    <property type="molecule type" value="Genomic_DNA"/>
</dbReference>
<name>A0A1C3V571_9HYPH</name>
<evidence type="ECO:0000313" key="3">
    <source>
        <dbReference type="EMBL" id="SCB22966.1"/>
    </source>
</evidence>
<dbReference type="InterPro" id="IPR036291">
    <property type="entry name" value="NAD(P)-bd_dom_sf"/>
</dbReference>
<evidence type="ECO:0000256" key="2">
    <source>
        <dbReference type="ARBA" id="ARBA00023002"/>
    </source>
</evidence>
<keyword evidence="2" id="KW-0560">Oxidoreductase</keyword>
<dbReference type="InterPro" id="IPR020904">
    <property type="entry name" value="Sc_DH/Rdtase_CS"/>
</dbReference>
<dbReference type="PROSITE" id="PS00061">
    <property type="entry name" value="ADH_SHORT"/>
    <property type="match status" value="1"/>
</dbReference>
<dbReference type="Proteomes" id="UP000199101">
    <property type="component" value="Unassembled WGS sequence"/>
</dbReference>
<organism evidence="3 4">
    <name type="scientific">Rhizobium multihospitium</name>
    <dbReference type="NCBI Taxonomy" id="410764"/>
    <lineage>
        <taxon>Bacteria</taxon>
        <taxon>Pseudomonadati</taxon>
        <taxon>Pseudomonadota</taxon>
        <taxon>Alphaproteobacteria</taxon>
        <taxon>Hyphomicrobiales</taxon>
        <taxon>Rhizobiaceae</taxon>
        <taxon>Rhizobium/Agrobacterium group</taxon>
        <taxon>Rhizobium</taxon>
    </lineage>
</organism>
<proteinExistence type="inferred from homology"/>
<dbReference type="Pfam" id="PF13561">
    <property type="entry name" value="adh_short_C2"/>
    <property type="match status" value="1"/>
</dbReference>
<comment type="similarity">
    <text evidence="1">Belongs to the short-chain dehydrogenases/reductases (SDR) family.</text>
</comment>
<dbReference type="STRING" id="410764.GA0061103_3259"/>
<dbReference type="InterPro" id="IPR002347">
    <property type="entry name" value="SDR_fam"/>
</dbReference>
<dbReference type="SUPFAM" id="SSF51735">
    <property type="entry name" value="NAD(P)-binding Rossmann-fold domains"/>
    <property type="match status" value="1"/>
</dbReference>
<dbReference type="AlphaFoldDB" id="A0A1C3V571"/>
<dbReference type="FunFam" id="3.40.50.720:FF:000173">
    <property type="entry name" value="3-oxoacyl-[acyl-carrier protein] reductase"/>
    <property type="match status" value="1"/>
</dbReference>
<dbReference type="PANTHER" id="PTHR43639">
    <property type="entry name" value="OXIDOREDUCTASE, SHORT-CHAIN DEHYDROGENASE/REDUCTASE FAMILY (AFU_ORTHOLOGUE AFUA_5G02870)"/>
    <property type="match status" value="1"/>
</dbReference>
<dbReference type="PANTHER" id="PTHR43639:SF1">
    <property type="entry name" value="SHORT-CHAIN DEHYDROGENASE_REDUCTASE FAMILY PROTEIN"/>
    <property type="match status" value="1"/>
</dbReference>
<dbReference type="Gene3D" id="3.40.50.720">
    <property type="entry name" value="NAD(P)-binding Rossmann-like Domain"/>
    <property type="match status" value="1"/>
</dbReference>
<evidence type="ECO:0000313" key="4">
    <source>
        <dbReference type="Proteomes" id="UP000199101"/>
    </source>
</evidence>
<sequence length="284" mass="30651">MLSATMGILFRRCRDSINMPLPKLDAIEEKGPDRPRRNVMKVALVTGASRGLGAVIALELAGVGWAVAVNYASDTQGAEKIVDTIRQRGGQAYAAKFSVIDKDQLADGLEKIRASLGPVDLIVNNATGPQPEMPLMEQSWRTYLDQLEFFVKAPLELLQAVLPDWRARKSGRVINIGSEVAELGNPNFGNYAAAKGAMLSMTRSWARELAPEGITVNLIAPGWIPVERHADASQQAKDGYLAQTPMAHFGKPEDIADAVVFLASSKADFITGQKLAVNGGRTLL</sequence>
<reference evidence="4" key="1">
    <citation type="submission" date="2016-08" db="EMBL/GenBank/DDBJ databases">
        <authorList>
            <person name="Varghese N."/>
            <person name="Submissions Spin"/>
        </authorList>
    </citation>
    <scope>NUCLEOTIDE SEQUENCE [LARGE SCALE GENOMIC DNA]</scope>
    <source>
        <strain evidence="4">HAMBI 2975</strain>
    </source>
</reference>
<accession>A0A1C3V571</accession>